<dbReference type="AlphaFoldDB" id="A0A7S3AMU9"/>
<proteinExistence type="predicted"/>
<accession>A0A7S3AMU9</accession>
<name>A0A7S3AMU9_9EUKA</name>
<evidence type="ECO:0000313" key="1">
    <source>
        <dbReference type="EMBL" id="CAE0109762.1"/>
    </source>
</evidence>
<dbReference type="SUPFAM" id="SSF51197">
    <property type="entry name" value="Clavaminate synthase-like"/>
    <property type="match status" value="1"/>
</dbReference>
<dbReference type="Gene3D" id="2.60.120.620">
    <property type="entry name" value="q2cbj1_9rhob like domain"/>
    <property type="match status" value="1"/>
</dbReference>
<dbReference type="PANTHER" id="PTHR37563">
    <property type="entry name" value="PHYTANOYL-COA DIOXYGENASE FAMILY PROTEIN (AFU_ORTHOLOGUE AFUA_2G03330)"/>
    <property type="match status" value="1"/>
</dbReference>
<dbReference type="InterPro" id="IPR051961">
    <property type="entry name" value="Fungal_Metabolite_Diox"/>
</dbReference>
<protein>
    <recommendedName>
        <fullName evidence="2">Phytanoyl-CoA dioxygenase</fullName>
    </recommendedName>
</protein>
<organism evidence="1">
    <name type="scientific">Haptolina ericina</name>
    <dbReference type="NCBI Taxonomy" id="156174"/>
    <lineage>
        <taxon>Eukaryota</taxon>
        <taxon>Haptista</taxon>
        <taxon>Haptophyta</taxon>
        <taxon>Prymnesiophyceae</taxon>
        <taxon>Prymnesiales</taxon>
        <taxon>Prymnesiaceae</taxon>
        <taxon>Haptolina</taxon>
    </lineage>
</organism>
<dbReference type="InterPro" id="IPR008775">
    <property type="entry name" value="Phytyl_CoA_dOase-like"/>
</dbReference>
<evidence type="ECO:0008006" key="2">
    <source>
        <dbReference type="Google" id="ProtNLM"/>
    </source>
</evidence>
<gene>
    <name evidence="1" type="ORF">HERI1096_LOCUS10422</name>
</gene>
<dbReference type="Pfam" id="PF05721">
    <property type="entry name" value="PhyH"/>
    <property type="match status" value="1"/>
</dbReference>
<sequence>MHAGCPEPVTNDARAAAVPGTGEIGGGMAGGCDHSSSLAASSAINIDSAGCVLSLPGAPDQHFHPDGTAEGLINAFIALVPVTHANGPTELRPGSHVWTQTAFGPEPRWREGRLHPAVPELAVGEILLFDYRTYHRGRANWSADPRPVAYLAYGRDGVSDAHNFPPHSIFDAPKLTDAEESLC</sequence>
<reference evidence="1" key="1">
    <citation type="submission" date="2021-01" db="EMBL/GenBank/DDBJ databases">
        <authorList>
            <person name="Corre E."/>
            <person name="Pelletier E."/>
            <person name="Niang G."/>
            <person name="Scheremetjew M."/>
            <person name="Finn R."/>
            <person name="Kale V."/>
            <person name="Holt S."/>
            <person name="Cochrane G."/>
            <person name="Meng A."/>
            <person name="Brown T."/>
            <person name="Cohen L."/>
        </authorList>
    </citation>
    <scope>NUCLEOTIDE SEQUENCE</scope>
    <source>
        <strain evidence="1">CCMP281</strain>
    </source>
</reference>
<dbReference type="PANTHER" id="PTHR37563:SF2">
    <property type="entry name" value="PHYTANOYL-COA DIOXYGENASE FAMILY PROTEIN (AFU_ORTHOLOGUE AFUA_2G03330)"/>
    <property type="match status" value="1"/>
</dbReference>
<dbReference type="EMBL" id="HBHX01018766">
    <property type="protein sequence ID" value="CAE0109762.1"/>
    <property type="molecule type" value="Transcribed_RNA"/>
</dbReference>